<comment type="catalytic activity">
    <reaction evidence="18 19">
        <text>UDP-N-acetyl-alpha-D-muramate + NADP(+) = UDP-N-acetyl-3-O-(1-carboxyvinyl)-alpha-D-glucosamine + NADPH + H(+)</text>
        <dbReference type="Rhea" id="RHEA:12248"/>
        <dbReference type="ChEBI" id="CHEBI:15378"/>
        <dbReference type="ChEBI" id="CHEBI:57783"/>
        <dbReference type="ChEBI" id="CHEBI:58349"/>
        <dbReference type="ChEBI" id="CHEBI:68483"/>
        <dbReference type="ChEBI" id="CHEBI:70757"/>
        <dbReference type="EC" id="1.3.1.98"/>
    </reaction>
</comment>
<dbReference type="Pfam" id="PF01565">
    <property type="entry name" value="FAD_binding_4"/>
    <property type="match status" value="1"/>
</dbReference>
<evidence type="ECO:0000256" key="1">
    <source>
        <dbReference type="ARBA" id="ARBA00001974"/>
    </source>
</evidence>
<dbReference type="InterPro" id="IPR016167">
    <property type="entry name" value="FAD-bd_PCMH_sub1"/>
</dbReference>
<comment type="cofactor">
    <cofactor evidence="1 19">
        <name>FAD</name>
        <dbReference type="ChEBI" id="CHEBI:57692"/>
    </cofactor>
</comment>
<feature type="active site" evidence="19">
    <location>
        <position position="305"/>
    </location>
</feature>
<keyword evidence="9 19" id="KW-0285">Flavoprotein</keyword>
<dbReference type="EC" id="1.3.1.98" evidence="5 19"/>
<keyword evidence="11 19" id="KW-0521">NADP</keyword>
<dbReference type="GO" id="GO:0008360">
    <property type="term" value="P:regulation of cell shape"/>
    <property type="evidence" value="ECO:0007669"/>
    <property type="project" value="UniProtKB-KW"/>
</dbReference>
<comment type="pathway">
    <text evidence="4 19">Cell wall biogenesis; peptidoglycan biosynthesis.</text>
</comment>
<proteinExistence type="inferred from homology"/>
<dbReference type="InterPro" id="IPR036318">
    <property type="entry name" value="FAD-bd_PCMH-like_sf"/>
</dbReference>
<evidence type="ECO:0000256" key="14">
    <source>
        <dbReference type="ARBA" id="ARBA00023002"/>
    </source>
</evidence>
<feature type="active site" description="Proton donor" evidence="19">
    <location>
        <position position="235"/>
    </location>
</feature>
<dbReference type="InterPro" id="IPR006094">
    <property type="entry name" value="Oxid_FAD_bind_N"/>
</dbReference>
<evidence type="ECO:0000256" key="2">
    <source>
        <dbReference type="ARBA" id="ARBA00003921"/>
    </source>
</evidence>
<dbReference type="NCBIfam" id="TIGR00179">
    <property type="entry name" value="murB"/>
    <property type="match status" value="1"/>
</dbReference>
<evidence type="ECO:0000313" key="21">
    <source>
        <dbReference type="EMBL" id="MBC8208255.1"/>
    </source>
</evidence>
<keyword evidence="14 19" id="KW-0560">Oxidoreductase</keyword>
<keyword evidence="8 19" id="KW-0132">Cell division</keyword>
<accession>A0A8J6TC75</accession>
<dbReference type="SUPFAM" id="SSF56194">
    <property type="entry name" value="Uridine diphospho-N-Acetylenolpyruvylglucosamine reductase, MurB, C-terminal domain"/>
    <property type="match status" value="1"/>
</dbReference>
<dbReference type="GO" id="GO:0008762">
    <property type="term" value="F:UDP-N-acetylmuramate dehydrogenase activity"/>
    <property type="evidence" value="ECO:0007669"/>
    <property type="project" value="UniProtKB-UniRule"/>
</dbReference>
<evidence type="ECO:0000256" key="13">
    <source>
        <dbReference type="ARBA" id="ARBA00022984"/>
    </source>
</evidence>
<dbReference type="Gene3D" id="3.30.43.10">
    <property type="entry name" value="Uridine Diphospho-n-acetylenolpyruvylglucosamine Reductase, domain 2"/>
    <property type="match status" value="1"/>
</dbReference>
<keyword evidence="15 19" id="KW-0131">Cell cycle</keyword>
<dbReference type="AlphaFoldDB" id="A0A8J6TC75"/>
<evidence type="ECO:0000256" key="10">
    <source>
        <dbReference type="ARBA" id="ARBA00022827"/>
    </source>
</evidence>
<evidence type="ECO:0000256" key="5">
    <source>
        <dbReference type="ARBA" id="ARBA00012518"/>
    </source>
</evidence>
<dbReference type="InterPro" id="IPR016169">
    <property type="entry name" value="FAD-bd_PCMH_sub2"/>
</dbReference>
<feature type="domain" description="FAD-binding PCMH-type" evidence="20">
    <location>
        <begin position="32"/>
        <end position="206"/>
    </location>
</feature>
<evidence type="ECO:0000256" key="18">
    <source>
        <dbReference type="ARBA" id="ARBA00048914"/>
    </source>
</evidence>
<dbReference type="GO" id="GO:0071949">
    <property type="term" value="F:FAD binding"/>
    <property type="evidence" value="ECO:0007669"/>
    <property type="project" value="InterPro"/>
</dbReference>
<protein>
    <recommendedName>
        <fullName evidence="6 19">UDP-N-acetylenolpyruvoylglucosamine reductase</fullName>
        <ecNumber evidence="5 19">1.3.1.98</ecNumber>
    </recommendedName>
    <alternativeName>
        <fullName evidence="17 19">UDP-N-acetylmuramate dehydrogenase</fullName>
    </alternativeName>
</protein>
<dbReference type="InterPro" id="IPR036635">
    <property type="entry name" value="MurB_C_sf"/>
</dbReference>
<dbReference type="UniPathway" id="UPA00219"/>
<evidence type="ECO:0000256" key="7">
    <source>
        <dbReference type="ARBA" id="ARBA00022490"/>
    </source>
</evidence>
<comment type="function">
    <text evidence="2 19">Cell wall formation.</text>
</comment>
<gene>
    <name evidence="19 21" type="primary">murB</name>
    <name evidence="21" type="ORF">H8E79_03685</name>
</gene>
<dbReference type="HAMAP" id="MF_00037">
    <property type="entry name" value="MurB"/>
    <property type="match status" value="1"/>
</dbReference>
<dbReference type="PROSITE" id="PS51387">
    <property type="entry name" value="FAD_PCMH"/>
    <property type="match status" value="1"/>
</dbReference>
<keyword evidence="16 19" id="KW-0961">Cell wall biogenesis/degradation</keyword>
<evidence type="ECO:0000256" key="16">
    <source>
        <dbReference type="ARBA" id="ARBA00023316"/>
    </source>
</evidence>
<feature type="active site" evidence="19">
    <location>
        <position position="182"/>
    </location>
</feature>
<evidence type="ECO:0000256" key="3">
    <source>
        <dbReference type="ARBA" id="ARBA00004496"/>
    </source>
</evidence>
<dbReference type="InterPro" id="IPR016166">
    <property type="entry name" value="FAD-bd_PCMH"/>
</dbReference>
<dbReference type="InterPro" id="IPR011601">
    <property type="entry name" value="MurB_C"/>
</dbReference>
<evidence type="ECO:0000256" key="19">
    <source>
        <dbReference type="HAMAP-Rule" id="MF_00037"/>
    </source>
</evidence>
<comment type="similarity">
    <text evidence="19">Belongs to the MurB family.</text>
</comment>
<evidence type="ECO:0000256" key="9">
    <source>
        <dbReference type="ARBA" id="ARBA00022630"/>
    </source>
</evidence>
<dbReference type="InterPro" id="IPR003170">
    <property type="entry name" value="MurB"/>
</dbReference>
<evidence type="ECO:0000256" key="8">
    <source>
        <dbReference type="ARBA" id="ARBA00022618"/>
    </source>
</evidence>
<dbReference type="EMBL" id="JACNLK010000032">
    <property type="protein sequence ID" value="MBC8208255.1"/>
    <property type="molecule type" value="Genomic_DNA"/>
</dbReference>
<evidence type="ECO:0000256" key="4">
    <source>
        <dbReference type="ARBA" id="ARBA00004752"/>
    </source>
</evidence>
<organism evidence="21 22">
    <name type="scientific">Candidatus Desulfatifera sulfidica</name>
    <dbReference type="NCBI Taxonomy" id="2841691"/>
    <lineage>
        <taxon>Bacteria</taxon>
        <taxon>Pseudomonadati</taxon>
        <taxon>Thermodesulfobacteriota</taxon>
        <taxon>Desulfobulbia</taxon>
        <taxon>Desulfobulbales</taxon>
        <taxon>Desulfobulbaceae</taxon>
        <taxon>Candidatus Desulfatifera</taxon>
    </lineage>
</organism>
<evidence type="ECO:0000256" key="15">
    <source>
        <dbReference type="ARBA" id="ARBA00023306"/>
    </source>
</evidence>
<dbReference type="Proteomes" id="UP000599024">
    <property type="component" value="Unassembled WGS sequence"/>
</dbReference>
<evidence type="ECO:0000256" key="11">
    <source>
        <dbReference type="ARBA" id="ARBA00022857"/>
    </source>
</evidence>
<keyword evidence="7 19" id="KW-0963">Cytoplasm</keyword>
<keyword evidence="12 19" id="KW-0133">Cell shape</keyword>
<evidence type="ECO:0000313" key="22">
    <source>
        <dbReference type="Proteomes" id="UP000599024"/>
    </source>
</evidence>
<dbReference type="GO" id="GO:0051301">
    <property type="term" value="P:cell division"/>
    <property type="evidence" value="ECO:0007669"/>
    <property type="project" value="UniProtKB-KW"/>
</dbReference>
<dbReference type="GO" id="GO:0009252">
    <property type="term" value="P:peptidoglycan biosynthetic process"/>
    <property type="evidence" value="ECO:0007669"/>
    <property type="project" value="UniProtKB-UniRule"/>
</dbReference>
<sequence length="311" mass="33950">MNLSVRQELSELARKSVLHWDCPLRGNTTFDIGGPAAALVEIEDADELQQILTVVTRNNIAWRVIGRGSNLLVADQGFDGVILLFGRNFGTIETLGGEDGDHVLIRVGAGCSMSRLVDWCCAEGLTGVEFLTGIPGTVGGGVVMNVGAWGFSLAERLKSLTLLEADGAMREIPRAELDFDYRLWRDKQIGGRLRVVMAADLSLERDESQVIKRRCRELRNQRISKQPRSMKNAGSFFKNPPGAAAGRLIDQCGLKGLRQGGAMVSEEHGNFLVNTGGATAGDVRTLMVRIQARVKEQFGVELEPEVHFIGF</sequence>
<name>A0A8J6TC75_9BACT</name>
<comment type="subcellular location">
    <subcellularLocation>
        <location evidence="3 19">Cytoplasm</location>
    </subcellularLocation>
</comment>
<dbReference type="Gene3D" id="3.90.78.10">
    <property type="entry name" value="UDP-N-acetylenolpyruvoylglucosamine reductase, C-terminal domain"/>
    <property type="match status" value="1"/>
</dbReference>
<keyword evidence="13 19" id="KW-0573">Peptidoglycan synthesis</keyword>
<dbReference type="PANTHER" id="PTHR21071:SF4">
    <property type="entry name" value="UDP-N-ACETYLENOLPYRUVOYLGLUCOSAMINE REDUCTASE"/>
    <property type="match status" value="1"/>
</dbReference>
<dbReference type="NCBIfam" id="NF010480">
    <property type="entry name" value="PRK13905.1"/>
    <property type="match status" value="1"/>
</dbReference>
<evidence type="ECO:0000256" key="6">
    <source>
        <dbReference type="ARBA" id="ARBA00015188"/>
    </source>
</evidence>
<evidence type="ECO:0000256" key="17">
    <source>
        <dbReference type="ARBA" id="ARBA00031026"/>
    </source>
</evidence>
<evidence type="ECO:0000256" key="12">
    <source>
        <dbReference type="ARBA" id="ARBA00022960"/>
    </source>
</evidence>
<dbReference type="PANTHER" id="PTHR21071">
    <property type="entry name" value="UDP-N-ACETYLENOLPYRUVOYLGLUCOSAMINE REDUCTASE"/>
    <property type="match status" value="1"/>
</dbReference>
<keyword evidence="10 19" id="KW-0274">FAD</keyword>
<dbReference type="GO" id="GO:0071555">
    <property type="term" value="P:cell wall organization"/>
    <property type="evidence" value="ECO:0007669"/>
    <property type="project" value="UniProtKB-KW"/>
</dbReference>
<dbReference type="Pfam" id="PF02873">
    <property type="entry name" value="MurB_C"/>
    <property type="match status" value="1"/>
</dbReference>
<reference evidence="21 22" key="1">
    <citation type="submission" date="2020-08" db="EMBL/GenBank/DDBJ databases">
        <title>Bridging the membrane lipid divide: bacteria of the FCB group superphylum have the potential to synthesize archaeal ether lipids.</title>
        <authorList>
            <person name="Villanueva L."/>
            <person name="Von Meijenfeldt F.A.B."/>
            <person name="Westbye A.B."/>
            <person name="Yadav S."/>
            <person name="Hopmans E.C."/>
            <person name="Dutilh B.E."/>
            <person name="Sinninghe Damste J.S."/>
        </authorList>
    </citation>
    <scope>NUCLEOTIDE SEQUENCE [LARGE SCALE GENOMIC DNA]</scope>
    <source>
        <strain evidence="21">NIOZ-UU81</strain>
    </source>
</reference>
<evidence type="ECO:0000259" key="20">
    <source>
        <dbReference type="PROSITE" id="PS51387"/>
    </source>
</evidence>
<comment type="caution">
    <text evidence="21">The sequence shown here is derived from an EMBL/GenBank/DDBJ whole genome shotgun (WGS) entry which is preliminary data.</text>
</comment>
<dbReference type="GO" id="GO:0005829">
    <property type="term" value="C:cytosol"/>
    <property type="evidence" value="ECO:0007669"/>
    <property type="project" value="TreeGrafter"/>
</dbReference>
<dbReference type="Gene3D" id="3.30.465.10">
    <property type="match status" value="1"/>
</dbReference>
<dbReference type="SUPFAM" id="SSF56176">
    <property type="entry name" value="FAD-binding/transporter-associated domain-like"/>
    <property type="match status" value="1"/>
</dbReference>